<accession>A0ABX1VZZ5</accession>
<reference evidence="2 3" key="1">
    <citation type="submission" date="2020-05" db="EMBL/GenBank/DDBJ databases">
        <authorList>
            <person name="Khan S.A."/>
            <person name="Jeon C.O."/>
            <person name="Chun B.H."/>
        </authorList>
    </citation>
    <scope>NUCLEOTIDE SEQUENCE [LARGE SCALE GENOMIC DNA]</scope>
    <source>
        <strain evidence="2 3">S1162</strain>
    </source>
</reference>
<comment type="caution">
    <text evidence="2">The sequence shown here is derived from an EMBL/GenBank/DDBJ whole genome shotgun (WGS) entry which is preliminary data.</text>
</comment>
<proteinExistence type="predicted"/>
<evidence type="ECO:0008006" key="4">
    <source>
        <dbReference type="Google" id="ProtNLM"/>
    </source>
</evidence>
<keyword evidence="1" id="KW-0732">Signal</keyword>
<dbReference type="Proteomes" id="UP000566071">
    <property type="component" value="Unassembled WGS sequence"/>
</dbReference>
<evidence type="ECO:0000313" key="2">
    <source>
        <dbReference type="EMBL" id="NNU33523.1"/>
    </source>
</evidence>
<dbReference type="EMBL" id="JABFCR010000012">
    <property type="protein sequence ID" value="NNU33523.1"/>
    <property type="molecule type" value="Genomic_DNA"/>
</dbReference>
<name>A0ABX1VZZ5_9SPHI</name>
<gene>
    <name evidence="2" type="ORF">HK413_04045</name>
</gene>
<evidence type="ECO:0000313" key="3">
    <source>
        <dbReference type="Proteomes" id="UP000566071"/>
    </source>
</evidence>
<protein>
    <recommendedName>
        <fullName evidence="4">Lipocalin-like domain-containing protein</fullName>
    </recommendedName>
</protein>
<feature type="chain" id="PRO_5046207288" description="Lipocalin-like domain-containing protein" evidence="1">
    <location>
        <begin position="22"/>
        <end position="126"/>
    </location>
</feature>
<feature type="signal peptide" evidence="1">
    <location>
        <begin position="1"/>
        <end position="21"/>
    </location>
</feature>
<dbReference type="RefSeq" id="WP_175269217.1">
    <property type="nucleotide sequence ID" value="NZ_JABFCR010000012.1"/>
</dbReference>
<sequence length="126" mass="13949">MKSKLMLSILLCILISTTVVAQSQKKASKPLKQGAAKTLNTDHIGTWKLVSQKITYDNGQIFLGDSTNVFQRLIITPTTCVVIGEAKIPDYDNKKLAISVAGGHYTLIDGKYRYRCSLHPTRDLKP</sequence>
<evidence type="ECO:0000256" key="1">
    <source>
        <dbReference type="SAM" id="SignalP"/>
    </source>
</evidence>
<keyword evidence="3" id="KW-1185">Reference proteome</keyword>
<organism evidence="2 3">
    <name type="scientific">Mucilaginibacter humi</name>
    <dbReference type="NCBI Taxonomy" id="2732510"/>
    <lineage>
        <taxon>Bacteria</taxon>
        <taxon>Pseudomonadati</taxon>
        <taxon>Bacteroidota</taxon>
        <taxon>Sphingobacteriia</taxon>
        <taxon>Sphingobacteriales</taxon>
        <taxon>Sphingobacteriaceae</taxon>
        <taxon>Mucilaginibacter</taxon>
    </lineage>
</organism>